<feature type="region of interest" description="Disordered" evidence="1">
    <location>
        <begin position="273"/>
        <end position="302"/>
    </location>
</feature>
<dbReference type="Pfam" id="PF00656">
    <property type="entry name" value="Peptidase_C14"/>
    <property type="match status" value="1"/>
</dbReference>
<dbReference type="Gene3D" id="3.40.50.1460">
    <property type="match status" value="1"/>
</dbReference>
<evidence type="ECO:0000313" key="3">
    <source>
        <dbReference type="EMBL" id="CUS37830.1"/>
    </source>
</evidence>
<keyword evidence="4" id="KW-1185">Reference proteome</keyword>
<proteinExistence type="predicted"/>
<dbReference type="GO" id="GO:0004197">
    <property type="term" value="F:cysteine-type endopeptidase activity"/>
    <property type="evidence" value="ECO:0007669"/>
    <property type="project" value="InterPro"/>
</dbReference>
<dbReference type="STRING" id="1742972.COMA1_40279"/>
<dbReference type="InterPro" id="IPR029030">
    <property type="entry name" value="Caspase-like_dom_sf"/>
</dbReference>
<dbReference type="PANTHER" id="PTHR48104">
    <property type="entry name" value="METACASPASE-4"/>
    <property type="match status" value="1"/>
</dbReference>
<dbReference type="InterPro" id="IPR011600">
    <property type="entry name" value="Pept_C14_caspase"/>
</dbReference>
<dbReference type="OrthoDB" id="2546654at2"/>
<organism evidence="3 4">
    <name type="scientific">Candidatus Nitrospira nitrosa</name>
    <dbReference type="NCBI Taxonomy" id="1742972"/>
    <lineage>
        <taxon>Bacteria</taxon>
        <taxon>Pseudomonadati</taxon>
        <taxon>Nitrospirota</taxon>
        <taxon>Nitrospiria</taxon>
        <taxon>Nitrospirales</taxon>
        <taxon>Nitrospiraceae</taxon>
        <taxon>Nitrospira</taxon>
    </lineage>
</organism>
<evidence type="ECO:0000313" key="4">
    <source>
        <dbReference type="Proteomes" id="UP000199032"/>
    </source>
</evidence>
<dbReference type="RefSeq" id="WP_090750324.1">
    <property type="nucleotide sequence ID" value="NZ_CZQA01000010.1"/>
</dbReference>
<feature type="domain" description="Peptidase C14 caspase" evidence="2">
    <location>
        <begin position="3"/>
        <end position="284"/>
    </location>
</feature>
<dbReference type="PANTHER" id="PTHR48104:SF30">
    <property type="entry name" value="METACASPASE-1"/>
    <property type="match status" value="1"/>
</dbReference>
<protein>
    <submittedName>
        <fullName evidence="3">Putative Peptidase C14, caspase catalytic subunit p20</fullName>
    </submittedName>
</protein>
<dbReference type="EMBL" id="CZQA01000010">
    <property type="protein sequence ID" value="CUS37830.1"/>
    <property type="molecule type" value="Genomic_DNA"/>
</dbReference>
<name>A0A0S4LPI0_9BACT</name>
<dbReference type="InterPro" id="IPR050452">
    <property type="entry name" value="Metacaspase"/>
</dbReference>
<accession>A0A0S4LPI0</accession>
<dbReference type="GO" id="GO:0005737">
    <property type="term" value="C:cytoplasm"/>
    <property type="evidence" value="ECO:0007669"/>
    <property type="project" value="TreeGrafter"/>
</dbReference>
<dbReference type="Proteomes" id="UP000199032">
    <property type="component" value="Unassembled WGS sequence"/>
</dbReference>
<evidence type="ECO:0000259" key="2">
    <source>
        <dbReference type="Pfam" id="PF00656"/>
    </source>
</evidence>
<dbReference type="AlphaFoldDB" id="A0A0S4LPI0"/>
<dbReference type="SUPFAM" id="SSF52129">
    <property type="entry name" value="Caspase-like"/>
    <property type="match status" value="1"/>
</dbReference>
<dbReference type="GO" id="GO:0006508">
    <property type="term" value="P:proteolysis"/>
    <property type="evidence" value="ECO:0007669"/>
    <property type="project" value="InterPro"/>
</dbReference>
<evidence type="ECO:0000256" key="1">
    <source>
        <dbReference type="SAM" id="MobiDB-lite"/>
    </source>
</evidence>
<sequence length="302" mass="33894">MTKRAVIVGVNDYSVQNNGWHSLRFCVSDASSFYYLLQDAFLFDPQDMFYLVDANATSSRIRRTLRYVLAISQPGDVVCFYYSGHGGRTPHPSNPSQMYETIIPYSGQFISDHEIFAAADSLQPSFVNFTIVLDSCHSGGMHNESEHARRRRSPIFSPELISQLAQCTTLFPCGICLPPQRRPVLANNITRVSARNSGVAVEEDTSRRLVKESKSTLIAASTAAETAQEHEAVGHGLLTKAFLDLVNASNFQIDHRSLVDELTTRVRTSMDKYFPGETQSPQLRGQENRMEESFLQGWRDSR</sequence>
<reference evidence="3 4" key="1">
    <citation type="submission" date="2015-10" db="EMBL/GenBank/DDBJ databases">
        <authorList>
            <person name="Gilbert D.G."/>
        </authorList>
    </citation>
    <scope>NUCLEOTIDE SEQUENCE [LARGE SCALE GENOMIC DNA]</scope>
    <source>
        <strain evidence="3">COMA1</strain>
    </source>
</reference>
<gene>
    <name evidence="3" type="ORF">COMA1_40279</name>
</gene>